<evidence type="ECO:0000313" key="3">
    <source>
        <dbReference type="Proteomes" id="UP001595539"/>
    </source>
</evidence>
<keyword evidence="3" id="KW-1185">Reference proteome</keyword>
<protein>
    <submittedName>
        <fullName evidence="2">Uncharacterized protein</fullName>
    </submittedName>
</protein>
<name>A0ABV7U813_9RHOB</name>
<comment type="caution">
    <text evidence="2">The sequence shown here is derived from an EMBL/GenBank/DDBJ whole genome shotgun (WGS) entry which is preliminary data.</text>
</comment>
<dbReference type="EMBL" id="JBHRXY010000017">
    <property type="protein sequence ID" value="MFC3630989.1"/>
    <property type="molecule type" value="Genomic_DNA"/>
</dbReference>
<proteinExistence type="predicted"/>
<organism evidence="2 3">
    <name type="scientific">Paracoccus angustae</name>
    <dbReference type="NCBI Taxonomy" id="1671480"/>
    <lineage>
        <taxon>Bacteria</taxon>
        <taxon>Pseudomonadati</taxon>
        <taxon>Pseudomonadota</taxon>
        <taxon>Alphaproteobacteria</taxon>
        <taxon>Rhodobacterales</taxon>
        <taxon>Paracoccaceae</taxon>
        <taxon>Paracoccus</taxon>
    </lineage>
</organism>
<feature type="region of interest" description="Disordered" evidence="1">
    <location>
        <begin position="1"/>
        <end position="25"/>
    </location>
</feature>
<evidence type="ECO:0000313" key="2">
    <source>
        <dbReference type="EMBL" id="MFC3630989.1"/>
    </source>
</evidence>
<dbReference type="RefSeq" id="WP_377763090.1">
    <property type="nucleotide sequence ID" value="NZ_JBHRXY010000017.1"/>
</dbReference>
<sequence length="78" mass="7866">MVAGDLDAAGKAQPPHPMGQASDAQTGLDDLRAAVFLRQEVRGGDAQAVEFQFAISSALARVAASTAMPTPSAVVSGI</sequence>
<evidence type="ECO:0000256" key="1">
    <source>
        <dbReference type="SAM" id="MobiDB-lite"/>
    </source>
</evidence>
<accession>A0ABV7U813</accession>
<reference evidence="3" key="1">
    <citation type="journal article" date="2019" name="Int. J. Syst. Evol. Microbiol.">
        <title>The Global Catalogue of Microorganisms (GCM) 10K type strain sequencing project: providing services to taxonomists for standard genome sequencing and annotation.</title>
        <authorList>
            <consortium name="The Broad Institute Genomics Platform"/>
            <consortium name="The Broad Institute Genome Sequencing Center for Infectious Disease"/>
            <person name="Wu L."/>
            <person name="Ma J."/>
        </authorList>
    </citation>
    <scope>NUCLEOTIDE SEQUENCE [LARGE SCALE GENOMIC DNA]</scope>
    <source>
        <strain evidence="3">KCTC 42473</strain>
    </source>
</reference>
<dbReference type="Proteomes" id="UP001595539">
    <property type="component" value="Unassembled WGS sequence"/>
</dbReference>
<gene>
    <name evidence="2" type="ORF">ACFOM8_16225</name>
</gene>